<gene>
    <name evidence="2" type="ORF">BDZ94DRAFT_1266288</name>
</gene>
<feature type="compositionally biased region" description="Polar residues" evidence="1">
    <location>
        <begin position="220"/>
        <end position="232"/>
    </location>
</feature>
<name>A0A9P5Y0Y6_9AGAR</name>
<evidence type="ECO:0000313" key="2">
    <source>
        <dbReference type="EMBL" id="KAF9460318.1"/>
    </source>
</evidence>
<feature type="compositionally biased region" description="Acidic residues" evidence="1">
    <location>
        <begin position="179"/>
        <end position="190"/>
    </location>
</feature>
<reference evidence="2" key="1">
    <citation type="submission" date="2020-11" db="EMBL/GenBank/DDBJ databases">
        <authorList>
            <consortium name="DOE Joint Genome Institute"/>
            <person name="Ahrendt S."/>
            <person name="Riley R."/>
            <person name="Andreopoulos W."/>
            <person name="Labutti K."/>
            <person name="Pangilinan J."/>
            <person name="Ruiz-Duenas F.J."/>
            <person name="Barrasa J.M."/>
            <person name="Sanchez-Garcia M."/>
            <person name="Camarero S."/>
            <person name="Miyauchi S."/>
            <person name="Serrano A."/>
            <person name="Linde D."/>
            <person name="Babiker R."/>
            <person name="Drula E."/>
            <person name="Ayuso-Fernandez I."/>
            <person name="Pacheco R."/>
            <person name="Padilla G."/>
            <person name="Ferreira P."/>
            <person name="Barriuso J."/>
            <person name="Kellner H."/>
            <person name="Castanera R."/>
            <person name="Alfaro M."/>
            <person name="Ramirez L."/>
            <person name="Pisabarro A.G."/>
            <person name="Kuo A."/>
            <person name="Tritt A."/>
            <person name="Lipzen A."/>
            <person name="He G."/>
            <person name="Yan M."/>
            <person name="Ng V."/>
            <person name="Cullen D."/>
            <person name="Martin F."/>
            <person name="Rosso M.-N."/>
            <person name="Henrissat B."/>
            <person name="Hibbett D."/>
            <person name="Martinez A.T."/>
            <person name="Grigoriev I.V."/>
        </authorList>
    </citation>
    <scope>NUCLEOTIDE SEQUENCE</scope>
    <source>
        <strain evidence="2">CBS 247.69</strain>
    </source>
</reference>
<accession>A0A9P5Y0Y6</accession>
<protein>
    <submittedName>
        <fullName evidence="2">Uncharacterized protein</fullName>
    </submittedName>
</protein>
<feature type="region of interest" description="Disordered" evidence="1">
    <location>
        <begin position="130"/>
        <end position="232"/>
    </location>
</feature>
<dbReference type="EMBL" id="MU150300">
    <property type="protein sequence ID" value="KAF9460318.1"/>
    <property type="molecule type" value="Genomic_DNA"/>
</dbReference>
<dbReference type="Proteomes" id="UP000807353">
    <property type="component" value="Unassembled WGS sequence"/>
</dbReference>
<dbReference type="AlphaFoldDB" id="A0A9P5Y0Y6"/>
<organism evidence="2 3">
    <name type="scientific">Collybia nuda</name>
    <dbReference type="NCBI Taxonomy" id="64659"/>
    <lineage>
        <taxon>Eukaryota</taxon>
        <taxon>Fungi</taxon>
        <taxon>Dikarya</taxon>
        <taxon>Basidiomycota</taxon>
        <taxon>Agaricomycotina</taxon>
        <taxon>Agaricomycetes</taxon>
        <taxon>Agaricomycetidae</taxon>
        <taxon>Agaricales</taxon>
        <taxon>Tricholomatineae</taxon>
        <taxon>Clitocybaceae</taxon>
        <taxon>Collybia</taxon>
    </lineage>
</organism>
<feature type="compositionally biased region" description="Basic and acidic residues" evidence="1">
    <location>
        <begin position="130"/>
        <end position="139"/>
    </location>
</feature>
<sequence length="232" mass="26361">METWAWWDWSFPNWFDSVPSHIPRHPILSNRYLAQHQQSLRLSWLSKVTLKKTYYSGVEKYIVEEYEKLCSPYGENQERMETEKEELRPLRAYLPHLVAKGADRHLQTNQIPPAKLLTSMIGQPWKKAKPTIDLKDTKEASPTLGVAETTDTGSDGDYAVAGSGSASRCVSPSSRGNEGSDEEDENDELDVWGVDTLDCDNPQLGGTKQHPRTHPISPNYKWQNASKMSRRS</sequence>
<evidence type="ECO:0000256" key="1">
    <source>
        <dbReference type="SAM" id="MobiDB-lite"/>
    </source>
</evidence>
<keyword evidence="3" id="KW-1185">Reference proteome</keyword>
<comment type="caution">
    <text evidence="2">The sequence shown here is derived from an EMBL/GenBank/DDBJ whole genome shotgun (WGS) entry which is preliminary data.</text>
</comment>
<proteinExistence type="predicted"/>
<evidence type="ECO:0000313" key="3">
    <source>
        <dbReference type="Proteomes" id="UP000807353"/>
    </source>
</evidence>